<protein>
    <submittedName>
        <fullName evidence="1">Uncharacterized protein</fullName>
    </submittedName>
</protein>
<dbReference type="Proteomes" id="UP001189624">
    <property type="component" value="Chromosome 6"/>
</dbReference>
<gene>
    <name evidence="1" type="ORF">AYBTSS11_LOCUS20240</name>
</gene>
<evidence type="ECO:0000313" key="2">
    <source>
        <dbReference type="Proteomes" id="UP001189624"/>
    </source>
</evidence>
<organism evidence="1 2">
    <name type="scientific">Sphenostylis stenocarpa</name>
    <dbReference type="NCBI Taxonomy" id="92480"/>
    <lineage>
        <taxon>Eukaryota</taxon>
        <taxon>Viridiplantae</taxon>
        <taxon>Streptophyta</taxon>
        <taxon>Embryophyta</taxon>
        <taxon>Tracheophyta</taxon>
        <taxon>Spermatophyta</taxon>
        <taxon>Magnoliopsida</taxon>
        <taxon>eudicotyledons</taxon>
        <taxon>Gunneridae</taxon>
        <taxon>Pentapetalae</taxon>
        <taxon>rosids</taxon>
        <taxon>fabids</taxon>
        <taxon>Fabales</taxon>
        <taxon>Fabaceae</taxon>
        <taxon>Papilionoideae</taxon>
        <taxon>50 kb inversion clade</taxon>
        <taxon>NPAAA clade</taxon>
        <taxon>indigoferoid/millettioid clade</taxon>
        <taxon>Phaseoleae</taxon>
        <taxon>Sphenostylis</taxon>
    </lineage>
</organism>
<accession>A0AA86SYH7</accession>
<dbReference type="Gramene" id="rna-AYBTSS11_LOCUS20240">
    <property type="protein sequence ID" value="CAJ1964302.1"/>
    <property type="gene ID" value="gene-AYBTSS11_LOCUS20240"/>
</dbReference>
<evidence type="ECO:0000313" key="1">
    <source>
        <dbReference type="EMBL" id="CAJ1964302.1"/>
    </source>
</evidence>
<dbReference type="PROSITE" id="PS51257">
    <property type="entry name" value="PROKAR_LIPOPROTEIN"/>
    <property type="match status" value="1"/>
</dbReference>
<reference evidence="1" key="1">
    <citation type="submission" date="2023-10" db="EMBL/GenBank/DDBJ databases">
        <authorList>
            <person name="Domelevo Entfellner J.-B."/>
        </authorList>
    </citation>
    <scope>NUCLEOTIDE SEQUENCE</scope>
</reference>
<dbReference type="AlphaFoldDB" id="A0AA86SYH7"/>
<sequence length="75" mass="7981">MVKRSLFLREEIRGHCIRYVISSIQPSSVGCLAGVGIASAQASAASLSSFFYRFISLLPYLADSNGKDAKLALAG</sequence>
<dbReference type="EMBL" id="OY731403">
    <property type="protein sequence ID" value="CAJ1964302.1"/>
    <property type="molecule type" value="Genomic_DNA"/>
</dbReference>
<keyword evidence="2" id="KW-1185">Reference proteome</keyword>
<proteinExistence type="predicted"/>
<name>A0AA86SYH7_9FABA</name>